<dbReference type="AlphaFoldDB" id="A0AAD7DUX2"/>
<gene>
    <name evidence="1" type="ORF">B0H17DRAFT_1129910</name>
</gene>
<reference evidence="1" key="1">
    <citation type="submission" date="2023-03" db="EMBL/GenBank/DDBJ databases">
        <title>Massive genome expansion in bonnet fungi (Mycena s.s.) driven by repeated elements and novel gene families across ecological guilds.</title>
        <authorList>
            <consortium name="Lawrence Berkeley National Laboratory"/>
            <person name="Harder C.B."/>
            <person name="Miyauchi S."/>
            <person name="Viragh M."/>
            <person name="Kuo A."/>
            <person name="Thoen E."/>
            <person name="Andreopoulos B."/>
            <person name="Lu D."/>
            <person name="Skrede I."/>
            <person name="Drula E."/>
            <person name="Henrissat B."/>
            <person name="Morin E."/>
            <person name="Kohler A."/>
            <person name="Barry K."/>
            <person name="LaButti K."/>
            <person name="Morin E."/>
            <person name="Salamov A."/>
            <person name="Lipzen A."/>
            <person name="Mereny Z."/>
            <person name="Hegedus B."/>
            <person name="Baldrian P."/>
            <person name="Stursova M."/>
            <person name="Weitz H."/>
            <person name="Taylor A."/>
            <person name="Grigoriev I.V."/>
            <person name="Nagy L.G."/>
            <person name="Martin F."/>
            <person name="Kauserud H."/>
        </authorList>
    </citation>
    <scope>NUCLEOTIDE SEQUENCE</scope>
    <source>
        <strain evidence="1">CBHHK067</strain>
    </source>
</reference>
<organism evidence="1 2">
    <name type="scientific">Mycena rosella</name>
    <name type="common">Pink bonnet</name>
    <name type="synonym">Agaricus rosellus</name>
    <dbReference type="NCBI Taxonomy" id="1033263"/>
    <lineage>
        <taxon>Eukaryota</taxon>
        <taxon>Fungi</taxon>
        <taxon>Dikarya</taxon>
        <taxon>Basidiomycota</taxon>
        <taxon>Agaricomycotina</taxon>
        <taxon>Agaricomycetes</taxon>
        <taxon>Agaricomycetidae</taxon>
        <taxon>Agaricales</taxon>
        <taxon>Marasmiineae</taxon>
        <taxon>Mycenaceae</taxon>
        <taxon>Mycena</taxon>
    </lineage>
</organism>
<dbReference type="Proteomes" id="UP001221757">
    <property type="component" value="Unassembled WGS sequence"/>
</dbReference>
<accession>A0AAD7DUX2</accession>
<dbReference type="EMBL" id="JARKIE010000026">
    <property type="protein sequence ID" value="KAJ7698385.1"/>
    <property type="molecule type" value="Genomic_DNA"/>
</dbReference>
<keyword evidence="2" id="KW-1185">Reference proteome</keyword>
<protein>
    <submittedName>
        <fullName evidence="1">Uncharacterized protein</fullName>
    </submittedName>
</protein>
<proteinExistence type="predicted"/>
<evidence type="ECO:0000313" key="1">
    <source>
        <dbReference type="EMBL" id="KAJ7698385.1"/>
    </source>
</evidence>
<evidence type="ECO:0000313" key="2">
    <source>
        <dbReference type="Proteomes" id="UP001221757"/>
    </source>
</evidence>
<name>A0AAD7DUX2_MYCRO</name>
<comment type="caution">
    <text evidence="1">The sequence shown here is derived from an EMBL/GenBank/DDBJ whole genome shotgun (WGS) entry which is preliminary data.</text>
</comment>
<sequence length="171" mass="19170">MNAPAYKKLLARKATKKNMQLAQVAVADPTDELPSEGLLWKSTKHKDVSRSIRCDAPGQREVWKLASELWKLKTGADLAKPATGQTMACAAIKRGDVGTTRLFRILVSESAFLIWRLRCEGVIQEKTLASEREIHNIWLKTLHNRLGMDQAMTNDEKYGKKAIGKLLVLQT</sequence>